<keyword evidence="3" id="KW-1185">Reference proteome</keyword>
<feature type="non-terminal residue" evidence="2">
    <location>
        <position position="1"/>
    </location>
</feature>
<dbReference type="EMBL" id="CAJVPP010002686">
    <property type="protein sequence ID" value="CAG8608295.1"/>
    <property type="molecule type" value="Genomic_DNA"/>
</dbReference>
<name>A0A9N9CLR6_FUNMO</name>
<protein>
    <submittedName>
        <fullName evidence="2">9420_t:CDS:1</fullName>
    </submittedName>
</protein>
<feature type="compositionally biased region" description="Polar residues" evidence="1">
    <location>
        <begin position="43"/>
        <end position="58"/>
    </location>
</feature>
<accession>A0A9N9CLR6</accession>
<dbReference type="Proteomes" id="UP000789375">
    <property type="component" value="Unassembled WGS sequence"/>
</dbReference>
<gene>
    <name evidence="2" type="ORF">FMOSSE_LOCUS9321</name>
</gene>
<dbReference type="AlphaFoldDB" id="A0A9N9CLR6"/>
<evidence type="ECO:0000313" key="3">
    <source>
        <dbReference type="Proteomes" id="UP000789375"/>
    </source>
</evidence>
<sequence length="64" mass="7811">EYQNAKIKSSTKIMMTNLKLFLIQLLKDWNKDESHWDKHLRRQTTPVENPPQQQSQEVFQKCFY</sequence>
<comment type="caution">
    <text evidence="2">The sequence shown here is derived from an EMBL/GenBank/DDBJ whole genome shotgun (WGS) entry which is preliminary data.</text>
</comment>
<feature type="region of interest" description="Disordered" evidence="1">
    <location>
        <begin position="42"/>
        <end position="64"/>
    </location>
</feature>
<evidence type="ECO:0000256" key="1">
    <source>
        <dbReference type="SAM" id="MobiDB-lite"/>
    </source>
</evidence>
<reference evidence="2" key="1">
    <citation type="submission" date="2021-06" db="EMBL/GenBank/DDBJ databases">
        <authorList>
            <person name="Kallberg Y."/>
            <person name="Tangrot J."/>
            <person name="Rosling A."/>
        </authorList>
    </citation>
    <scope>NUCLEOTIDE SEQUENCE</scope>
    <source>
        <strain evidence="2">87-6 pot B 2015</strain>
    </source>
</reference>
<organism evidence="2 3">
    <name type="scientific">Funneliformis mosseae</name>
    <name type="common">Endomycorrhizal fungus</name>
    <name type="synonym">Glomus mosseae</name>
    <dbReference type="NCBI Taxonomy" id="27381"/>
    <lineage>
        <taxon>Eukaryota</taxon>
        <taxon>Fungi</taxon>
        <taxon>Fungi incertae sedis</taxon>
        <taxon>Mucoromycota</taxon>
        <taxon>Glomeromycotina</taxon>
        <taxon>Glomeromycetes</taxon>
        <taxon>Glomerales</taxon>
        <taxon>Glomeraceae</taxon>
        <taxon>Funneliformis</taxon>
    </lineage>
</organism>
<evidence type="ECO:0000313" key="2">
    <source>
        <dbReference type="EMBL" id="CAG8608295.1"/>
    </source>
</evidence>
<proteinExistence type="predicted"/>